<keyword evidence="2" id="KW-1185">Reference proteome</keyword>
<evidence type="ECO:0000313" key="1">
    <source>
        <dbReference type="EMBL" id="AYG01167.1"/>
    </source>
</evidence>
<reference evidence="1 2" key="1">
    <citation type="submission" date="2018-09" db="EMBL/GenBank/DDBJ databases">
        <title>Genome sequencing of strain 1JSPR-7.</title>
        <authorList>
            <person name="Heo J."/>
            <person name="Kim S.-J."/>
            <person name="Kwon S.-W."/>
        </authorList>
    </citation>
    <scope>NUCLEOTIDE SEQUENCE [LARGE SCALE GENOMIC DNA]</scope>
    <source>
        <strain evidence="1 2">1JSPR-7</strain>
    </source>
</reference>
<dbReference type="KEGG" id="lact:D7I46_08690"/>
<organism evidence="1 2">
    <name type="scientific">Lactococcus allomyrinae</name>
    <dbReference type="NCBI Taxonomy" id="2419773"/>
    <lineage>
        <taxon>Bacteria</taxon>
        <taxon>Bacillati</taxon>
        <taxon>Bacillota</taxon>
        <taxon>Bacilli</taxon>
        <taxon>Lactobacillales</taxon>
        <taxon>Streptococcaceae</taxon>
        <taxon>Lactococcus</taxon>
    </lineage>
</organism>
<gene>
    <name evidence="1" type="ORF">D7I46_08690</name>
</gene>
<dbReference type="EMBL" id="CP032627">
    <property type="protein sequence ID" value="AYG01167.1"/>
    <property type="molecule type" value="Genomic_DNA"/>
</dbReference>
<sequence length="63" mass="7223">MKIVRAFRDPKPAGVWRVGYSPAEGDGPGFDLDLTEEEFESFNFEETIKDFKESKGIFENYGK</sequence>
<dbReference type="Proteomes" id="UP000269374">
    <property type="component" value="Chromosome"/>
</dbReference>
<protein>
    <submittedName>
        <fullName evidence="1">Uncharacterized protein</fullName>
    </submittedName>
</protein>
<proteinExistence type="predicted"/>
<accession>A0A387BJE8</accession>
<evidence type="ECO:0000313" key="2">
    <source>
        <dbReference type="Proteomes" id="UP000269374"/>
    </source>
</evidence>
<name>A0A387BJE8_9LACT</name>
<dbReference type="RefSeq" id="WP_120772547.1">
    <property type="nucleotide sequence ID" value="NZ_CP032627.1"/>
</dbReference>
<dbReference type="AlphaFoldDB" id="A0A387BJE8"/>